<evidence type="ECO:0000256" key="1">
    <source>
        <dbReference type="SAM" id="MobiDB-lite"/>
    </source>
</evidence>
<organism evidence="2 3">
    <name type="scientific">Candidatus Roizmanbacteria bacterium RIFCSPLOWO2_01_FULL_38_11</name>
    <dbReference type="NCBI Taxonomy" id="1802060"/>
    <lineage>
        <taxon>Bacteria</taxon>
        <taxon>Candidatus Roizmaniibacteriota</taxon>
    </lineage>
</organism>
<feature type="region of interest" description="Disordered" evidence="1">
    <location>
        <begin position="255"/>
        <end position="275"/>
    </location>
</feature>
<dbReference type="EMBL" id="MGAK01000033">
    <property type="protein sequence ID" value="OGK43692.1"/>
    <property type="molecule type" value="Genomic_DNA"/>
</dbReference>
<name>A0A1F7IK03_9BACT</name>
<accession>A0A1F7IK03</accession>
<evidence type="ECO:0000313" key="3">
    <source>
        <dbReference type="Proteomes" id="UP000179072"/>
    </source>
</evidence>
<reference evidence="2 3" key="1">
    <citation type="journal article" date="2016" name="Nat. Commun.">
        <title>Thousands of microbial genomes shed light on interconnected biogeochemical processes in an aquifer system.</title>
        <authorList>
            <person name="Anantharaman K."/>
            <person name="Brown C.T."/>
            <person name="Hug L.A."/>
            <person name="Sharon I."/>
            <person name="Castelle C.J."/>
            <person name="Probst A.J."/>
            <person name="Thomas B.C."/>
            <person name="Singh A."/>
            <person name="Wilkins M.J."/>
            <person name="Karaoz U."/>
            <person name="Brodie E.L."/>
            <person name="Williams K.H."/>
            <person name="Hubbard S.S."/>
            <person name="Banfield J.F."/>
        </authorList>
    </citation>
    <scope>NUCLEOTIDE SEQUENCE [LARGE SCALE GENOMIC DNA]</scope>
</reference>
<dbReference type="AlphaFoldDB" id="A0A1F7IK03"/>
<protein>
    <submittedName>
        <fullName evidence="2">Uncharacterized protein</fullName>
    </submittedName>
</protein>
<feature type="compositionally biased region" description="Basic and acidic residues" evidence="1">
    <location>
        <begin position="259"/>
        <end position="269"/>
    </location>
</feature>
<dbReference type="Proteomes" id="UP000179072">
    <property type="component" value="Unassembled WGS sequence"/>
</dbReference>
<sequence>MFRIVDQFKGTLILNEFDHIGQFDSEVIVVFNNGYEPGHPAVRVEGDQKKNTVTYQTWCPKILSARKRKSDWAFESRLISVSMRKTKRTDIPTFLLENFNDKSMELKNKLLTFRFKSYFNPVRFHDNLFQSISGRLRQTLLALSAIIQDKEFLKELDSFAIELNNNLKQTQELDIEAVTYRALQMCWDEGNERPQLKEITAKVRESTGIEKITPKAVGQVIRDELGMTTRRMGGGYVVMIQKSILDDLREVYEIEGDSQTEHSDNKNELSELNEP</sequence>
<proteinExistence type="predicted"/>
<comment type="caution">
    <text evidence="2">The sequence shown here is derived from an EMBL/GenBank/DDBJ whole genome shotgun (WGS) entry which is preliminary data.</text>
</comment>
<gene>
    <name evidence="2" type="ORF">A2957_03005</name>
</gene>
<evidence type="ECO:0000313" key="2">
    <source>
        <dbReference type="EMBL" id="OGK43692.1"/>
    </source>
</evidence>